<evidence type="ECO:0000313" key="3">
    <source>
        <dbReference type="Proteomes" id="UP001529514"/>
    </source>
</evidence>
<gene>
    <name evidence="2" type="ORF">TCT1_14490</name>
</gene>
<proteinExistence type="predicted"/>
<keyword evidence="3" id="KW-1185">Reference proteome</keyword>
<evidence type="ECO:0008006" key="4">
    <source>
        <dbReference type="Google" id="ProtNLM"/>
    </source>
</evidence>
<feature type="compositionally biased region" description="Basic and acidic residues" evidence="1">
    <location>
        <begin position="94"/>
        <end position="110"/>
    </location>
</feature>
<organism evidence="2 3">
    <name type="scientific">Xenorhabdus taiwanensis</name>
    <dbReference type="NCBI Taxonomy" id="3085177"/>
    <lineage>
        <taxon>Bacteria</taxon>
        <taxon>Pseudomonadati</taxon>
        <taxon>Pseudomonadota</taxon>
        <taxon>Gammaproteobacteria</taxon>
        <taxon>Enterobacterales</taxon>
        <taxon>Morganellaceae</taxon>
        <taxon>Xenorhabdus</taxon>
    </lineage>
</organism>
<protein>
    <recommendedName>
        <fullName evidence="4">Phage protein</fullName>
    </recommendedName>
</protein>
<name>A0ABN7C2E8_9GAMM</name>
<dbReference type="EMBL" id="AP028978">
    <property type="protein sequence ID" value="BET96528.1"/>
    <property type="molecule type" value="Genomic_DNA"/>
</dbReference>
<sequence>MPEKSSMSKGKIVTVRLNHPHGIVFPMPDGTNLVLKGNAFHLFGVEKGTLPVGLYGETTVDADKWDCILNTYGEMEIFKNQLCIWDEKAASANDKASEKKELRHGREPVDTSKTATEPVKEST</sequence>
<reference evidence="2 3" key="1">
    <citation type="submission" date="2023-10" db="EMBL/GenBank/DDBJ databases">
        <title>Xenorhabdus taiwanensis sp. nov., a symbiotic bacterium associated with the entomopathogenic nematode Steinernema taiwanensis.</title>
        <authorList>
            <person name="Tseng C.T."/>
            <person name="Shu H.Y."/>
            <person name="Chen M.H."/>
            <person name="Fang Y.J."/>
            <person name="Wu T.L."/>
            <person name="Lin Y.C."/>
            <person name="Huang C.J."/>
        </authorList>
    </citation>
    <scope>NUCLEOTIDE SEQUENCE [LARGE SCALE GENOMIC DNA]</scope>
    <source>
        <strain evidence="2 3">TCT-1</strain>
    </source>
</reference>
<evidence type="ECO:0000256" key="1">
    <source>
        <dbReference type="SAM" id="MobiDB-lite"/>
    </source>
</evidence>
<dbReference type="Proteomes" id="UP001529514">
    <property type="component" value="Chromosome"/>
</dbReference>
<accession>A0ABN7C2E8</accession>
<evidence type="ECO:0000313" key="2">
    <source>
        <dbReference type="EMBL" id="BET96528.1"/>
    </source>
</evidence>
<feature type="region of interest" description="Disordered" evidence="1">
    <location>
        <begin position="94"/>
        <end position="123"/>
    </location>
</feature>